<feature type="non-terminal residue" evidence="1">
    <location>
        <position position="1"/>
    </location>
</feature>
<evidence type="ECO:0000313" key="1">
    <source>
        <dbReference type="EMBL" id="KAE9386579.1"/>
    </source>
</evidence>
<keyword evidence="2" id="KW-1185">Reference proteome</keyword>
<accession>A0A6A4GLE2</accession>
<evidence type="ECO:0000313" key="2">
    <source>
        <dbReference type="Proteomes" id="UP000799118"/>
    </source>
</evidence>
<sequence length="110" mass="12210">KYSRRMASSTSSLEECWAKSLTPEVVSKFYDLLKSIVMKHEIPPKNIYSPDKKGVQLGKGNKTQVLVNRDQKVVQATEHGNCKLVTIIETVCTDGTSLPPSVIFEGSRVN</sequence>
<name>A0A6A4GLE2_9AGAR</name>
<organism evidence="1 2">
    <name type="scientific">Gymnopus androsaceus JB14</name>
    <dbReference type="NCBI Taxonomy" id="1447944"/>
    <lineage>
        <taxon>Eukaryota</taxon>
        <taxon>Fungi</taxon>
        <taxon>Dikarya</taxon>
        <taxon>Basidiomycota</taxon>
        <taxon>Agaricomycotina</taxon>
        <taxon>Agaricomycetes</taxon>
        <taxon>Agaricomycetidae</taxon>
        <taxon>Agaricales</taxon>
        <taxon>Marasmiineae</taxon>
        <taxon>Omphalotaceae</taxon>
        <taxon>Gymnopus</taxon>
    </lineage>
</organism>
<dbReference type="AlphaFoldDB" id="A0A6A4GLE2"/>
<dbReference type="Proteomes" id="UP000799118">
    <property type="component" value="Unassembled WGS sequence"/>
</dbReference>
<protein>
    <submittedName>
        <fullName evidence="1">Uncharacterized protein</fullName>
    </submittedName>
</protein>
<feature type="non-terminal residue" evidence="1">
    <location>
        <position position="110"/>
    </location>
</feature>
<gene>
    <name evidence="1" type="ORF">BT96DRAFT_763798</name>
</gene>
<proteinExistence type="predicted"/>
<dbReference type="EMBL" id="ML769866">
    <property type="protein sequence ID" value="KAE9386579.1"/>
    <property type="molecule type" value="Genomic_DNA"/>
</dbReference>
<reference evidence="1" key="1">
    <citation type="journal article" date="2019" name="Environ. Microbiol.">
        <title>Fungal ecological strategies reflected in gene transcription - a case study of two litter decomposers.</title>
        <authorList>
            <person name="Barbi F."/>
            <person name="Kohler A."/>
            <person name="Barry K."/>
            <person name="Baskaran P."/>
            <person name="Daum C."/>
            <person name="Fauchery L."/>
            <person name="Ihrmark K."/>
            <person name="Kuo A."/>
            <person name="LaButti K."/>
            <person name="Lipzen A."/>
            <person name="Morin E."/>
            <person name="Grigoriev I.V."/>
            <person name="Henrissat B."/>
            <person name="Lindahl B."/>
            <person name="Martin F."/>
        </authorList>
    </citation>
    <scope>NUCLEOTIDE SEQUENCE</scope>
    <source>
        <strain evidence="1">JB14</strain>
    </source>
</reference>
<dbReference type="OrthoDB" id="3265672at2759"/>